<protein>
    <submittedName>
        <fullName evidence="2">Uncharacterized protein</fullName>
    </submittedName>
</protein>
<dbReference type="EMBL" id="JAENIO010000004">
    <property type="protein sequence ID" value="MBK1832973.1"/>
    <property type="molecule type" value="Genomic_DNA"/>
</dbReference>
<proteinExistence type="predicted"/>
<evidence type="ECO:0000256" key="1">
    <source>
        <dbReference type="SAM" id="Phobius"/>
    </source>
</evidence>
<reference evidence="2" key="1">
    <citation type="submission" date="2021-01" db="EMBL/GenBank/DDBJ databases">
        <title>Modified the classification status of verrucomicrobia.</title>
        <authorList>
            <person name="Feng X."/>
        </authorList>
    </citation>
    <scope>NUCLEOTIDE SEQUENCE</scope>
    <source>
        <strain evidence="2">KCTC 12986</strain>
    </source>
</reference>
<evidence type="ECO:0000313" key="2">
    <source>
        <dbReference type="EMBL" id="MBK1832973.1"/>
    </source>
</evidence>
<comment type="caution">
    <text evidence="2">The sequence shown here is derived from an EMBL/GenBank/DDBJ whole genome shotgun (WGS) entry which is preliminary data.</text>
</comment>
<dbReference type="AlphaFoldDB" id="A0A934RLD3"/>
<accession>A0A934RLD3</accession>
<feature type="transmembrane region" description="Helical" evidence="1">
    <location>
        <begin position="6"/>
        <end position="24"/>
    </location>
</feature>
<keyword evidence="3" id="KW-1185">Reference proteome</keyword>
<name>A0A934RLD3_9BACT</name>
<keyword evidence="1" id="KW-1133">Transmembrane helix</keyword>
<sequence>MDLLVVGFGVVVTIFWMVVAWRAMRAHEKIAGQLKRFNDSSEQEAVNRHQKQLAGKHRLYRKFQAENPEVDALDAKERHARFNDWLDEQGE</sequence>
<dbReference type="Proteomes" id="UP000604083">
    <property type="component" value="Unassembled WGS sequence"/>
</dbReference>
<keyword evidence="1" id="KW-0812">Transmembrane</keyword>
<dbReference type="Pfam" id="PF26262">
    <property type="entry name" value="DUF8066"/>
    <property type="match status" value="1"/>
</dbReference>
<gene>
    <name evidence="2" type="ORF">JIN78_02770</name>
</gene>
<dbReference type="RefSeq" id="WP_200390406.1">
    <property type="nucleotide sequence ID" value="NZ_JAENIO010000004.1"/>
</dbReference>
<organism evidence="2 3">
    <name type="scientific">Roseibacillus ishigakijimensis</name>
    <dbReference type="NCBI Taxonomy" id="454146"/>
    <lineage>
        <taxon>Bacteria</taxon>
        <taxon>Pseudomonadati</taxon>
        <taxon>Verrucomicrobiota</taxon>
        <taxon>Verrucomicrobiia</taxon>
        <taxon>Verrucomicrobiales</taxon>
        <taxon>Verrucomicrobiaceae</taxon>
        <taxon>Roseibacillus</taxon>
    </lineage>
</organism>
<evidence type="ECO:0000313" key="3">
    <source>
        <dbReference type="Proteomes" id="UP000604083"/>
    </source>
</evidence>
<keyword evidence="1" id="KW-0472">Membrane</keyword>
<dbReference type="InterPro" id="IPR058379">
    <property type="entry name" value="DUF8066"/>
</dbReference>